<organism evidence="6 7">
    <name type="scientific">Actinoallomurus iriomotensis</name>
    <dbReference type="NCBI Taxonomy" id="478107"/>
    <lineage>
        <taxon>Bacteria</taxon>
        <taxon>Bacillati</taxon>
        <taxon>Actinomycetota</taxon>
        <taxon>Actinomycetes</taxon>
        <taxon>Streptosporangiales</taxon>
        <taxon>Thermomonosporaceae</taxon>
        <taxon>Actinoallomurus</taxon>
    </lineage>
</organism>
<comment type="caution">
    <text evidence="6">The sequence shown here is derived from an EMBL/GenBank/DDBJ whole genome shotgun (WGS) entry which is preliminary data.</text>
</comment>
<keyword evidence="7" id="KW-1185">Reference proteome</keyword>
<dbReference type="PROSITE" id="PS01081">
    <property type="entry name" value="HTH_TETR_1"/>
    <property type="match status" value="1"/>
</dbReference>
<evidence type="ECO:0000256" key="2">
    <source>
        <dbReference type="ARBA" id="ARBA00023125"/>
    </source>
</evidence>
<dbReference type="PANTHER" id="PTHR30055">
    <property type="entry name" value="HTH-TYPE TRANSCRIPTIONAL REGULATOR RUTR"/>
    <property type="match status" value="1"/>
</dbReference>
<dbReference type="GO" id="GO:0003700">
    <property type="term" value="F:DNA-binding transcription factor activity"/>
    <property type="evidence" value="ECO:0007669"/>
    <property type="project" value="TreeGrafter"/>
</dbReference>
<dbReference type="InterPro" id="IPR001647">
    <property type="entry name" value="HTH_TetR"/>
</dbReference>
<feature type="domain" description="HTH tetR-type" evidence="5">
    <location>
        <begin position="6"/>
        <end position="66"/>
    </location>
</feature>
<dbReference type="RefSeq" id="WP_285580574.1">
    <property type="nucleotide sequence ID" value="NZ_BSTK01000015.1"/>
</dbReference>
<reference evidence="6" key="1">
    <citation type="submission" date="2023-03" db="EMBL/GenBank/DDBJ databases">
        <title>Actinoallomurus iriomotensis NBRC 103684.</title>
        <authorList>
            <person name="Ichikawa N."/>
            <person name="Sato H."/>
            <person name="Tonouchi N."/>
        </authorList>
    </citation>
    <scope>NUCLEOTIDE SEQUENCE</scope>
    <source>
        <strain evidence="6">NBRC 103684</strain>
    </source>
</reference>
<feature type="DNA-binding region" description="H-T-H motif" evidence="4">
    <location>
        <begin position="29"/>
        <end position="48"/>
    </location>
</feature>
<evidence type="ECO:0000256" key="3">
    <source>
        <dbReference type="ARBA" id="ARBA00023163"/>
    </source>
</evidence>
<dbReference type="SUPFAM" id="SSF46689">
    <property type="entry name" value="Homeodomain-like"/>
    <property type="match status" value="1"/>
</dbReference>
<proteinExistence type="predicted"/>
<dbReference type="AlphaFoldDB" id="A0A9W6SAD9"/>
<dbReference type="Gene3D" id="1.10.357.10">
    <property type="entry name" value="Tetracycline Repressor, domain 2"/>
    <property type="match status" value="1"/>
</dbReference>
<evidence type="ECO:0000313" key="6">
    <source>
        <dbReference type="EMBL" id="GLY89973.1"/>
    </source>
</evidence>
<keyword evidence="2 4" id="KW-0238">DNA-binding</keyword>
<dbReference type="PANTHER" id="PTHR30055:SF238">
    <property type="entry name" value="MYCOFACTOCIN BIOSYNTHESIS TRANSCRIPTIONAL REGULATOR MFTR-RELATED"/>
    <property type="match status" value="1"/>
</dbReference>
<evidence type="ECO:0000313" key="7">
    <source>
        <dbReference type="Proteomes" id="UP001165074"/>
    </source>
</evidence>
<dbReference type="Proteomes" id="UP001165074">
    <property type="component" value="Unassembled WGS sequence"/>
</dbReference>
<evidence type="ECO:0000256" key="1">
    <source>
        <dbReference type="ARBA" id="ARBA00023015"/>
    </source>
</evidence>
<dbReference type="PROSITE" id="PS50977">
    <property type="entry name" value="HTH_TETR_2"/>
    <property type="match status" value="1"/>
</dbReference>
<accession>A0A9W6SAD9</accession>
<dbReference type="InterPro" id="IPR050109">
    <property type="entry name" value="HTH-type_TetR-like_transc_reg"/>
</dbReference>
<evidence type="ECO:0000259" key="5">
    <source>
        <dbReference type="PROSITE" id="PS50977"/>
    </source>
</evidence>
<keyword evidence="3" id="KW-0804">Transcription</keyword>
<name>A0A9W6SAD9_9ACTN</name>
<gene>
    <name evidence="6" type="ORF">Airi02_079020</name>
</gene>
<dbReference type="GO" id="GO:0000976">
    <property type="term" value="F:transcription cis-regulatory region binding"/>
    <property type="evidence" value="ECO:0007669"/>
    <property type="project" value="TreeGrafter"/>
</dbReference>
<dbReference type="PRINTS" id="PR00455">
    <property type="entry name" value="HTHTETR"/>
</dbReference>
<dbReference type="Pfam" id="PF17754">
    <property type="entry name" value="TetR_C_14"/>
    <property type="match status" value="1"/>
</dbReference>
<dbReference type="InterPro" id="IPR009057">
    <property type="entry name" value="Homeodomain-like_sf"/>
</dbReference>
<dbReference type="EMBL" id="BSTK01000015">
    <property type="protein sequence ID" value="GLY89973.1"/>
    <property type="molecule type" value="Genomic_DNA"/>
</dbReference>
<evidence type="ECO:0000256" key="4">
    <source>
        <dbReference type="PROSITE-ProRule" id="PRU00335"/>
    </source>
</evidence>
<dbReference type="InterPro" id="IPR023772">
    <property type="entry name" value="DNA-bd_HTH_TetR-type_CS"/>
</dbReference>
<dbReference type="Pfam" id="PF00440">
    <property type="entry name" value="TetR_N"/>
    <property type="match status" value="1"/>
</dbReference>
<dbReference type="InterPro" id="IPR041347">
    <property type="entry name" value="MftR_C"/>
</dbReference>
<protein>
    <submittedName>
        <fullName evidence="6">TetR family transcriptional regulator</fullName>
    </submittedName>
</protein>
<sequence length="195" mass="21140">MPRDGGPARLRLQQAALDLYAERGFDQVTTAEIAARAGVTERTFYRHFADKREVLFDGEKPLRDALAAGVADAPEGLAPLPTVLWTLRTVVVPVLEGNRAFSEPRHRVIAATPALRERDQAKQAVLTEALATALRDRGASESTASLAANVGMAAFGHATIAWLDHPDRSLDELIREAFEDLHTLTVPLAAVDDLV</sequence>
<keyword evidence="1" id="KW-0805">Transcription regulation</keyword>